<organism evidence="2 3">
    <name type="scientific">Saprolegnia parasitica (strain CBS 223.65)</name>
    <dbReference type="NCBI Taxonomy" id="695850"/>
    <lineage>
        <taxon>Eukaryota</taxon>
        <taxon>Sar</taxon>
        <taxon>Stramenopiles</taxon>
        <taxon>Oomycota</taxon>
        <taxon>Saprolegniomycetes</taxon>
        <taxon>Saprolegniales</taxon>
        <taxon>Saprolegniaceae</taxon>
        <taxon>Saprolegnia</taxon>
    </lineage>
</organism>
<reference evidence="2 3" key="1">
    <citation type="journal article" date="2013" name="PLoS Genet.">
        <title>Distinctive expansion of potential virulence genes in the genome of the oomycete fish pathogen Saprolegnia parasitica.</title>
        <authorList>
            <person name="Jiang R.H."/>
            <person name="de Bruijn I."/>
            <person name="Haas B.J."/>
            <person name="Belmonte R."/>
            <person name="Lobach L."/>
            <person name="Christie J."/>
            <person name="van den Ackerveken G."/>
            <person name="Bottin A."/>
            <person name="Bulone V."/>
            <person name="Diaz-Moreno S.M."/>
            <person name="Dumas B."/>
            <person name="Fan L."/>
            <person name="Gaulin E."/>
            <person name="Govers F."/>
            <person name="Grenville-Briggs L.J."/>
            <person name="Horner N.R."/>
            <person name="Levin J.Z."/>
            <person name="Mammella M."/>
            <person name="Meijer H.J."/>
            <person name="Morris P."/>
            <person name="Nusbaum C."/>
            <person name="Oome S."/>
            <person name="Phillips A.J."/>
            <person name="van Rooyen D."/>
            <person name="Rzeszutek E."/>
            <person name="Saraiva M."/>
            <person name="Secombes C.J."/>
            <person name="Seidl M.F."/>
            <person name="Snel B."/>
            <person name="Stassen J.H."/>
            <person name="Sykes S."/>
            <person name="Tripathy S."/>
            <person name="van den Berg H."/>
            <person name="Vega-Arreguin J.C."/>
            <person name="Wawra S."/>
            <person name="Young S.K."/>
            <person name="Zeng Q."/>
            <person name="Dieguez-Uribeondo J."/>
            <person name="Russ C."/>
            <person name="Tyler B.M."/>
            <person name="van West P."/>
        </authorList>
    </citation>
    <scope>NUCLEOTIDE SEQUENCE [LARGE SCALE GENOMIC DNA]</scope>
    <source>
        <strain evidence="2 3">CBS 223.65</strain>
    </source>
</reference>
<feature type="region of interest" description="Disordered" evidence="1">
    <location>
        <begin position="1"/>
        <end position="27"/>
    </location>
</feature>
<dbReference type="AlphaFoldDB" id="A0A067CN54"/>
<sequence>MADRVRAKLLRKPDAKPTTRPVQPTRQKVKLVVEPSKTPTAGKARTRLLINTIGRGVDAASLQRALTATTKRVQSRELGRRKK</sequence>
<name>A0A067CN54_SAPPC</name>
<dbReference type="EMBL" id="KK583214">
    <property type="protein sequence ID" value="KDO27981.1"/>
    <property type="molecule type" value="Genomic_DNA"/>
</dbReference>
<accession>A0A067CN54</accession>
<dbReference type="VEuPathDB" id="FungiDB:SPRG_07258"/>
<evidence type="ECO:0000256" key="1">
    <source>
        <dbReference type="SAM" id="MobiDB-lite"/>
    </source>
</evidence>
<dbReference type="GeneID" id="24129544"/>
<dbReference type="KEGG" id="spar:SPRG_07258"/>
<dbReference type="OrthoDB" id="78796at2759"/>
<evidence type="ECO:0000313" key="3">
    <source>
        <dbReference type="Proteomes" id="UP000030745"/>
    </source>
</evidence>
<proteinExistence type="predicted"/>
<protein>
    <submittedName>
        <fullName evidence="2">Uncharacterized protein</fullName>
    </submittedName>
</protein>
<dbReference type="Proteomes" id="UP000030745">
    <property type="component" value="Unassembled WGS sequence"/>
</dbReference>
<feature type="compositionally biased region" description="Basic and acidic residues" evidence="1">
    <location>
        <begin position="1"/>
        <end position="17"/>
    </location>
</feature>
<dbReference type="RefSeq" id="XP_012201430.1">
    <property type="nucleotide sequence ID" value="XM_012346040.1"/>
</dbReference>
<keyword evidence="3" id="KW-1185">Reference proteome</keyword>
<evidence type="ECO:0000313" key="2">
    <source>
        <dbReference type="EMBL" id="KDO27981.1"/>
    </source>
</evidence>
<gene>
    <name evidence="2" type="ORF">SPRG_07258</name>
</gene>